<proteinExistence type="predicted"/>
<evidence type="ECO:0000313" key="2">
    <source>
        <dbReference type="EMBL" id="KAJ4248155.1"/>
    </source>
</evidence>
<keyword evidence="3" id="KW-1185">Reference proteome</keyword>
<feature type="transmembrane region" description="Helical" evidence="1">
    <location>
        <begin position="487"/>
        <end position="509"/>
    </location>
</feature>
<keyword evidence="1" id="KW-0812">Transmembrane</keyword>
<organism evidence="2 3">
    <name type="scientific">Fusarium torreyae</name>
    <dbReference type="NCBI Taxonomy" id="1237075"/>
    <lineage>
        <taxon>Eukaryota</taxon>
        <taxon>Fungi</taxon>
        <taxon>Dikarya</taxon>
        <taxon>Ascomycota</taxon>
        <taxon>Pezizomycotina</taxon>
        <taxon>Sordariomycetes</taxon>
        <taxon>Hypocreomycetidae</taxon>
        <taxon>Hypocreales</taxon>
        <taxon>Nectriaceae</taxon>
        <taxon>Fusarium</taxon>
    </lineage>
</organism>
<dbReference type="PANTHER" id="PTHR35394">
    <property type="entry name" value="DUF3176 DOMAIN-CONTAINING PROTEIN"/>
    <property type="match status" value="1"/>
</dbReference>
<feature type="transmembrane region" description="Helical" evidence="1">
    <location>
        <begin position="29"/>
        <end position="50"/>
    </location>
</feature>
<dbReference type="EMBL" id="JAOQAZ010000037">
    <property type="protein sequence ID" value="KAJ4248155.1"/>
    <property type="molecule type" value="Genomic_DNA"/>
</dbReference>
<name>A0A9W8V9A0_9HYPO</name>
<dbReference type="AlphaFoldDB" id="A0A9W8V9A0"/>
<sequence>MDAKEPYTSVQDDTGTMCALSVNHIFLGWWPEIAWCAFATGLLVALAGLLKAYDGEPAPEWFVSLNTVVAAISTICRASMVIPVSEGLSQLKWNAFARSQRPLNDLKTFDQASRGPFGSLLLLSKARGRLLGVSTVAALILISGLATSSLTQATITFGPPLRRMTENAIANKADSISIDDWKELGDPLRSAAFQAFFISERQRENLRLDPSCPSSCHWDKFRSIDVCDLQRNVTDQLKLELQDPDNLGDFDKPQPADPDEAMEYWRVTLGEEFQVDDINSFNWVCATDAVANDGAKGLWGDNKDEFPTTTLSTQLFIYKKLPYPGEQVVRSYKGALSPYRAVAITWYWCIKEYEIEISSGTTHIKATEIDFQVINGSQSPYVSHPQFTLVDNLTSERFPVAVGNWALSSSWKIEPMGRVNDAMMGLASDRIIRNATSTEDDPWDNIKAWKEDATSAMSALVRSYKTSEGNMVHGYAEISQQTIIIRWAWLSLLVAQVTLMIALMIYVIFETAKLNVQIVKGSNVAELKAVGHEISSSGSDRVLDGGIADRVDADLMGRLVRTDGGWNLKVNRRTAC</sequence>
<keyword evidence="1" id="KW-0472">Membrane</keyword>
<evidence type="ECO:0000313" key="3">
    <source>
        <dbReference type="Proteomes" id="UP001152049"/>
    </source>
</evidence>
<accession>A0A9W8V9A0</accession>
<dbReference type="OrthoDB" id="5376804at2759"/>
<protein>
    <submittedName>
        <fullName evidence="2">Uncharacterized protein</fullName>
    </submittedName>
</protein>
<evidence type="ECO:0000256" key="1">
    <source>
        <dbReference type="SAM" id="Phobius"/>
    </source>
</evidence>
<dbReference type="PANTHER" id="PTHR35394:SF5">
    <property type="entry name" value="DUF3176 DOMAIN-CONTAINING PROTEIN"/>
    <property type="match status" value="1"/>
</dbReference>
<dbReference type="Proteomes" id="UP001152049">
    <property type="component" value="Unassembled WGS sequence"/>
</dbReference>
<gene>
    <name evidence="2" type="ORF">NW762_012925</name>
</gene>
<comment type="caution">
    <text evidence="2">The sequence shown here is derived from an EMBL/GenBank/DDBJ whole genome shotgun (WGS) entry which is preliminary data.</text>
</comment>
<dbReference type="Pfam" id="PF11374">
    <property type="entry name" value="DUF3176"/>
    <property type="match status" value="1"/>
</dbReference>
<feature type="transmembrane region" description="Helical" evidence="1">
    <location>
        <begin position="130"/>
        <end position="150"/>
    </location>
</feature>
<reference evidence="2" key="1">
    <citation type="submission" date="2022-09" db="EMBL/GenBank/DDBJ databases">
        <title>Fusarium specimens isolated from Avocado Roots.</title>
        <authorList>
            <person name="Stajich J."/>
            <person name="Roper C."/>
            <person name="Heimlech-Rivalta G."/>
        </authorList>
    </citation>
    <scope>NUCLEOTIDE SEQUENCE</scope>
    <source>
        <strain evidence="2">CF00136</strain>
    </source>
</reference>
<keyword evidence="1" id="KW-1133">Transmembrane helix</keyword>
<dbReference type="InterPro" id="IPR021514">
    <property type="entry name" value="DUF3176"/>
</dbReference>